<dbReference type="AlphaFoldDB" id="A0ABD0LQV2"/>
<evidence type="ECO:0000256" key="1">
    <source>
        <dbReference type="SAM" id="MobiDB-lite"/>
    </source>
</evidence>
<dbReference type="Proteomes" id="UP001519460">
    <property type="component" value="Unassembled WGS sequence"/>
</dbReference>
<reference evidence="2 3" key="1">
    <citation type="journal article" date="2023" name="Sci. Data">
        <title>Genome assembly of the Korean intertidal mud-creeper Batillaria attramentaria.</title>
        <authorList>
            <person name="Patra A.K."/>
            <person name="Ho P.T."/>
            <person name="Jun S."/>
            <person name="Lee S.J."/>
            <person name="Kim Y."/>
            <person name="Won Y.J."/>
        </authorList>
    </citation>
    <scope>NUCLEOTIDE SEQUENCE [LARGE SCALE GENOMIC DNA]</scope>
    <source>
        <strain evidence="2">Wonlab-2016</strain>
    </source>
</reference>
<dbReference type="EMBL" id="JACVVK020000028">
    <property type="protein sequence ID" value="KAK7501914.1"/>
    <property type="molecule type" value="Genomic_DNA"/>
</dbReference>
<organism evidence="2 3">
    <name type="scientific">Batillaria attramentaria</name>
    <dbReference type="NCBI Taxonomy" id="370345"/>
    <lineage>
        <taxon>Eukaryota</taxon>
        <taxon>Metazoa</taxon>
        <taxon>Spiralia</taxon>
        <taxon>Lophotrochozoa</taxon>
        <taxon>Mollusca</taxon>
        <taxon>Gastropoda</taxon>
        <taxon>Caenogastropoda</taxon>
        <taxon>Sorbeoconcha</taxon>
        <taxon>Cerithioidea</taxon>
        <taxon>Batillariidae</taxon>
        <taxon>Batillaria</taxon>
    </lineage>
</organism>
<evidence type="ECO:0000313" key="3">
    <source>
        <dbReference type="Proteomes" id="UP001519460"/>
    </source>
</evidence>
<accession>A0ABD0LQV2</accession>
<keyword evidence="3" id="KW-1185">Reference proteome</keyword>
<sequence>MHLFAPQSPASNRVPLPVKHNRPLSRTHRCSQVSAGLLDATSTSGGVAIRHSTQTPVFAPLFPSGTWGGQGSEIWLVQAQRNGQADFCVVAVEGLECSSV</sequence>
<comment type="caution">
    <text evidence="2">The sequence shown here is derived from an EMBL/GenBank/DDBJ whole genome shotgun (WGS) entry which is preliminary data.</text>
</comment>
<evidence type="ECO:0000313" key="2">
    <source>
        <dbReference type="EMBL" id="KAK7501914.1"/>
    </source>
</evidence>
<gene>
    <name evidence="2" type="ORF">BaRGS_00006666</name>
</gene>
<protein>
    <submittedName>
        <fullName evidence="2">Uncharacterized protein</fullName>
    </submittedName>
</protein>
<feature type="region of interest" description="Disordered" evidence="1">
    <location>
        <begin position="1"/>
        <end position="22"/>
    </location>
</feature>
<proteinExistence type="predicted"/>
<name>A0ABD0LQV2_9CAEN</name>